<sequence length="110" mass="12371">MVLKTPKIAREPFCSQNSAQEHWWRVFQRTTITDGAWDHAPPQMETKTSGSGTSSSSLLVVTPTVSCTGSKKKHTITTKKQRRRGGWLLPPPLEEKENETVWENWSGSSC</sequence>
<reference evidence="2 3" key="1">
    <citation type="journal article" date="2006" name="Science">
        <title>The genome of black cottonwood, Populus trichocarpa (Torr. &amp; Gray).</title>
        <authorList>
            <person name="Tuskan G.A."/>
            <person name="Difazio S."/>
            <person name="Jansson S."/>
            <person name="Bohlmann J."/>
            <person name="Grigoriev I."/>
            <person name="Hellsten U."/>
            <person name="Putnam N."/>
            <person name="Ralph S."/>
            <person name="Rombauts S."/>
            <person name="Salamov A."/>
            <person name="Schein J."/>
            <person name="Sterck L."/>
            <person name="Aerts A."/>
            <person name="Bhalerao R.R."/>
            <person name="Bhalerao R.P."/>
            <person name="Blaudez D."/>
            <person name="Boerjan W."/>
            <person name="Brun A."/>
            <person name="Brunner A."/>
            <person name="Busov V."/>
            <person name="Campbell M."/>
            <person name="Carlson J."/>
            <person name="Chalot M."/>
            <person name="Chapman J."/>
            <person name="Chen G.L."/>
            <person name="Cooper D."/>
            <person name="Coutinho P.M."/>
            <person name="Couturier J."/>
            <person name="Covert S."/>
            <person name="Cronk Q."/>
            <person name="Cunningham R."/>
            <person name="Davis J."/>
            <person name="Degroeve S."/>
            <person name="Dejardin A."/>
            <person name="Depamphilis C."/>
            <person name="Detter J."/>
            <person name="Dirks B."/>
            <person name="Dubchak I."/>
            <person name="Duplessis S."/>
            <person name="Ehlting J."/>
            <person name="Ellis B."/>
            <person name="Gendler K."/>
            <person name="Goodstein D."/>
            <person name="Gribskov M."/>
            <person name="Grimwood J."/>
            <person name="Groover A."/>
            <person name="Gunter L."/>
            <person name="Hamberger B."/>
            <person name="Heinze B."/>
            <person name="Helariutta Y."/>
            <person name="Henrissat B."/>
            <person name="Holligan D."/>
            <person name="Holt R."/>
            <person name="Huang W."/>
            <person name="Islam-Faridi N."/>
            <person name="Jones S."/>
            <person name="Jones-Rhoades M."/>
            <person name="Jorgensen R."/>
            <person name="Joshi C."/>
            <person name="Kangasjarvi J."/>
            <person name="Karlsson J."/>
            <person name="Kelleher C."/>
            <person name="Kirkpatrick R."/>
            <person name="Kirst M."/>
            <person name="Kohler A."/>
            <person name="Kalluri U."/>
            <person name="Larimer F."/>
            <person name="Leebens-Mack J."/>
            <person name="Leple J.C."/>
            <person name="Locascio P."/>
            <person name="Lou Y."/>
            <person name="Lucas S."/>
            <person name="Martin F."/>
            <person name="Montanini B."/>
            <person name="Napoli C."/>
            <person name="Nelson D.R."/>
            <person name="Nelson C."/>
            <person name="Nieminen K."/>
            <person name="Nilsson O."/>
            <person name="Pereda V."/>
            <person name="Peter G."/>
            <person name="Philippe R."/>
            <person name="Pilate G."/>
            <person name="Poliakov A."/>
            <person name="Razumovskaya J."/>
            <person name="Richardson P."/>
            <person name="Rinaldi C."/>
            <person name="Ritland K."/>
            <person name="Rouze P."/>
            <person name="Ryaboy D."/>
            <person name="Schmutz J."/>
            <person name="Schrader J."/>
            <person name="Segerman B."/>
            <person name="Shin H."/>
            <person name="Siddiqui A."/>
            <person name="Sterky F."/>
            <person name="Terry A."/>
            <person name="Tsai C.J."/>
            <person name="Uberbacher E."/>
            <person name="Unneberg P."/>
            <person name="Vahala J."/>
            <person name="Wall K."/>
            <person name="Wessler S."/>
            <person name="Yang G."/>
            <person name="Yin T."/>
            <person name="Douglas C."/>
            <person name="Marra M."/>
            <person name="Sandberg G."/>
            <person name="Van de Peer Y."/>
            <person name="Rokhsar D."/>
        </authorList>
    </citation>
    <scope>NUCLEOTIDE SEQUENCE [LARGE SCALE GENOMIC DNA]</scope>
    <source>
        <strain evidence="3">cv. Nisqually</strain>
    </source>
</reference>
<dbReference type="HOGENOM" id="CLU_2175386_0_0_1"/>
<evidence type="ECO:0000256" key="1">
    <source>
        <dbReference type="SAM" id="MobiDB-lite"/>
    </source>
</evidence>
<protein>
    <submittedName>
        <fullName evidence="2">Uncharacterized protein</fullName>
    </submittedName>
</protein>
<feature type="region of interest" description="Disordered" evidence="1">
    <location>
        <begin position="70"/>
        <end position="110"/>
    </location>
</feature>
<dbReference type="EMBL" id="CM009301">
    <property type="protein sequence ID" value="PNT09123.1"/>
    <property type="molecule type" value="Genomic_DNA"/>
</dbReference>
<proteinExistence type="predicted"/>
<name>U7E2S9_POPTR</name>
<dbReference type="Proteomes" id="UP000006729">
    <property type="component" value="Chromosome 12"/>
</dbReference>
<keyword evidence="3" id="KW-1185">Reference proteome</keyword>
<feature type="compositionally biased region" description="Low complexity" evidence="1">
    <location>
        <begin position="48"/>
        <end position="57"/>
    </location>
</feature>
<gene>
    <name evidence="2" type="ORF">POPTR_012G026100</name>
</gene>
<feature type="compositionally biased region" description="Polar residues" evidence="1">
    <location>
        <begin position="101"/>
        <end position="110"/>
    </location>
</feature>
<dbReference type="AlphaFoldDB" id="U7E2S9"/>
<feature type="region of interest" description="Disordered" evidence="1">
    <location>
        <begin position="35"/>
        <end position="57"/>
    </location>
</feature>
<organism evidence="2 3">
    <name type="scientific">Populus trichocarpa</name>
    <name type="common">Western balsam poplar</name>
    <name type="synonym">Populus balsamifera subsp. trichocarpa</name>
    <dbReference type="NCBI Taxonomy" id="3694"/>
    <lineage>
        <taxon>Eukaryota</taxon>
        <taxon>Viridiplantae</taxon>
        <taxon>Streptophyta</taxon>
        <taxon>Embryophyta</taxon>
        <taxon>Tracheophyta</taxon>
        <taxon>Spermatophyta</taxon>
        <taxon>Magnoliopsida</taxon>
        <taxon>eudicotyledons</taxon>
        <taxon>Gunneridae</taxon>
        <taxon>Pentapetalae</taxon>
        <taxon>rosids</taxon>
        <taxon>fabids</taxon>
        <taxon>Malpighiales</taxon>
        <taxon>Salicaceae</taxon>
        <taxon>Saliceae</taxon>
        <taxon>Populus</taxon>
    </lineage>
</organism>
<dbReference type="InParanoid" id="U7E2S9"/>
<feature type="compositionally biased region" description="Basic residues" evidence="1">
    <location>
        <begin position="70"/>
        <end position="85"/>
    </location>
</feature>
<evidence type="ECO:0000313" key="3">
    <source>
        <dbReference type="Proteomes" id="UP000006729"/>
    </source>
</evidence>
<accession>U7E2S9</accession>
<evidence type="ECO:0000313" key="2">
    <source>
        <dbReference type="EMBL" id="PNT09123.1"/>
    </source>
</evidence>